<organism evidence="2 3">
    <name type="scientific">Racocetra fulgida</name>
    <dbReference type="NCBI Taxonomy" id="60492"/>
    <lineage>
        <taxon>Eukaryota</taxon>
        <taxon>Fungi</taxon>
        <taxon>Fungi incertae sedis</taxon>
        <taxon>Mucoromycota</taxon>
        <taxon>Glomeromycotina</taxon>
        <taxon>Glomeromycetes</taxon>
        <taxon>Diversisporales</taxon>
        <taxon>Gigasporaceae</taxon>
        <taxon>Racocetra</taxon>
    </lineage>
</organism>
<dbReference type="EMBL" id="CAJVPZ010010803">
    <property type="protein sequence ID" value="CAG8623501.1"/>
    <property type="molecule type" value="Genomic_DNA"/>
</dbReference>
<evidence type="ECO:0000313" key="2">
    <source>
        <dbReference type="EMBL" id="CAG8623501.1"/>
    </source>
</evidence>
<dbReference type="GO" id="GO:0006355">
    <property type="term" value="P:regulation of DNA-templated transcription"/>
    <property type="evidence" value="ECO:0007669"/>
    <property type="project" value="InterPro"/>
</dbReference>
<dbReference type="Proteomes" id="UP000789396">
    <property type="component" value="Unassembled WGS sequence"/>
</dbReference>
<feature type="domain" description="Restriction of telomere capping protein 4 C-terminal" evidence="1">
    <location>
        <begin position="631"/>
        <end position="745"/>
    </location>
</feature>
<feature type="non-terminal residue" evidence="2">
    <location>
        <position position="747"/>
    </location>
</feature>
<name>A0A9N9D257_9GLOM</name>
<dbReference type="InterPro" id="IPR028094">
    <property type="entry name" value="RTC4_C"/>
</dbReference>
<accession>A0A9N9D257</accession>
<dbReference type="Pfam" id="PF14474">
    <property type="entry name" value="RTC4"/>
    <property type="match status" value="1"/>
</dbReference>
<dbReference type="Pfam" id="PF10551">
    <property type="entry name" value="MULE"/>
    <property type="match status" value="1"/>
</dbReference>
<dbReference type="PANTHER" id="PTHR31669">
    <property type="entry name" value="PROTEIN FAR1-RELATED SEQUENCE 10-RELATED"/>
    <property type="match status" value="1"/>
</dbReference>
<protein>
    <submittedName>
        <fullName evidence="2">2307_t:CDS:1</fullName>
    </submittedName>
</protein>
<dbReference type="InterPro" id="IPR031052">
    <property type="entry name" value="FHY3/FAR1"/>
</dbReference>
<evidence type="ECO:0000313" key="3">
    <source>
        <dbReference type="Proteomes" id="UP000789396"/>
    </source>
</evidence>
<proteinExistence type="predicted"/>
<reference evidence="2" key="1">
    <citation type="submission" date="2021-06" db="EMBL/GenBank/DDBJ databases">
        <authorList>
            <person name="Kallberg Y."/>
            <person name="Tangrot J."/>
            <person name="Rosling A."/>
        </authorList>
    </citation>
    <scope>NUCLEOTIDE SEQUENCE</scope>
    <source>
        <strain evidence="2">IN212</strain>
    </source>
</reference>
<evidence type="ECO:0000259" key="1">
    <source>
        <dbReference type="SMART" id="SM01312"/>
    </source>
</evidence>
<dbReference type="SMART" id="SM01312">
    <property type="entry name" value="RTC4"/>
    <property type="match status" value="1"/>
</dbReference>
<dbReference type="PANTHER" id="PTHR31669:SF251">
    <property type="entry name" value="PROTEIN FAR1-RELATED SEQUENCE"/>
    <property type="match status" value="1"/>
</dbReference>
<gene>
    <name evidence="2" type="ORF">RFULGI_LOCUS7445</name>
</gene>
<comment type="caution">
    <text evidence="2">The sequence shown here is derived from an EMBL/GenBank/DDBJ whole genome shotgun (WGS) entry which is preliminary data.</text>
</comment>
<dbReference type="InterPro" id="IPR018289">
    <property type="entry name" value="MULE_transposase_dom"/>
</dbReference>
<dbReference type="OrthoDB" id="128308at2759"/>
<dbReference type="AlphaFoldDB" id="A0A9N9D257"/>
<keyword evidence="3" id="KW-1185">Reference proteome</keyword>
<sequence length="747" mass="87304">MTTQNENDSTLSYQPQINDTFKEHDEFVNKIKNYAHDENPKKERNRASQRYGCSFYIRASLNSTNELLRRASVDVPTIRAILKEEFRDHVTWVYDDIYNFIYYLEGSPEKRELDAEEFTKILEQFKYDNNELERVIWMFPEQRMNYSRFNDIIVYDNTYKTNHFKRPVGIFTGVNNYGYSVCFAGALMINETEENFSWIFTKFLEMINHHAPNVILTDEDHAIANAYARILQPLGTKHRLCQWHLMKNIMKNLNAKLGTNWSAFIKDLYKCFGEMDISNFLTQWDTLKTLYPPAASYLLRMEKTKEKWAACFNCDTFMADMTTTQRGESMNNMMKGYLDVNTSLTAFISVFQSALDTQNEKTEFRIFQQNNFNVIYKTTSLYEQELPTSLFYDRWKKNPNEKELISNYITFITSTPLQQPTLDNESNNCQNDQYMFTRLLQKIQRFVLQNPIMATTLYTPFNEIFTTEIEKTNRTRSDSSKITPTIKNLLTVQNIPELQESITSSITHVDPLYELQDLNTETMYSQGSSSSSQYFIGSDFLSDELNLEKSQNEKERCQYCGETLPNPLPSKVLEYLNDIAMKKNEQYEFCWVHRGEGIIIPYGIEKGYPLNIDFIELPNRITKLKYELLKIIKGSRYSEFRVNSIKRIQENGISKANNSLLQINYFESYQGLAVILKTLTEMFVETKILTTNLCAPQSSSQYLAQVLVLETAIRLIAEDFDNISLEAAKNIMVDSVEFGQYVHDDSN</sequence>